<dbReference type="Gene3D" id="3.40.50.1110">
    <property type="entry name" value="SGNH hydrolase"/>
    <property type="match status" value="1"/>
</dbReference>
<feature type="compositionally biased region" description="Low complexity" evidence="1">
    <location>
        <begin position="332"/>
        <end position="346"/>
    </location>
</feature>
<dbReference type="AlphaFoldDB" id="A0A7S1Z9E7"/>
<organism evidence="2">
    <name type="scientific">Trieres chinensis</name>
    <name type="common">Marine centric diatom</name>
    <name type="synonym">Odontella sinensis</name>
    <dbReference type="NCBI Taxonomy" id="1514140"/>
    <lineage>
        <taxon>Eukaryota</taxon>
        <taxon>Sar</taxon>
        <taxon>Stramenopiles</taxon>
        <taxon>Ochrophyta</taxon>
        <taxon>Bacillariophyta</taxon>
        <taxon>Mediophyceae</taxon>
        <taxon>Biddulphiophycidae</taxon>
        <taxon>Eupodiscales</taxon>
        <taxon>Parodontellaceae</taxon>
        <taxon>Trieres</taxon>
    </lineage>
</organism>
<dbReference type="PANTHER" id="PTHR34407:SF1">
    <property type="entry name" value="SGNH HYDROLASE-TYPE ESTERASE DOMAIN-CONTAINING PROTEIN"/>
    <property type="match status" value="1"/>
</dbReference>
<name>A0A7S1Z9E7_TRICV</name>
<feature type="compositionally biased region" description="Basic and acidic residues" evidence="1">
    <location>
        <begin position="51"/>
        <end position="62"/>
    </location>
</feature>
<feature type="compositionally biased region" description="Polar residues" evidence="1">
    <location>
        <begin position="474"/>
        <end position="483"/>
    </location>
</feature>
<dbReference type="SUPFAM" id="SSF52266">
    <property type="entry name" value="SGNH hydrolase"/>
    <property type="match status" value="1"/>
</dbReference>
<accession>A0A7S1Z9E7</accession>
<reference evidence="2" key="1">
    <citation type="submission" date="2021-01" db="EMBL/GenBank/DDBJ databases">
        <authorList>
            <person name="Corre E."/>
            <person name="Pelletier E."/>
            <person name="Niang G."/>
            <person name="Scheremetjew M."/>
            <person name="Finn R."/>
            <person name="Kale V."/>
            <person name="Holt S."/>
            <person name="Cochrane G."/>
            <person name="Meng A."/>
            <person name="Brown T."/>
            <person name="Cohen L."/>
        </authorList>
    </citation>
    <scope>NUCLEOTIDE SEQUENCE</scope>
    <source>
        <strain evidence="2">Grunow 1884</strain>
    </source>
</reference>
<proteinExistence type="predicted"/>
<feature type="region of interest" description="Disordered" evidence="1">
    <location>
        <begin position="329"/>
        <end position="352"/>
    </location>
</feature>
<evidence type="ECO:0000256" key="1">
    <source>
        <dbReference type="SAM" id="MobiDB-lite"/>
    </source>
</evidence>
<dbReference type="InterPro" id="IPR036514">
    <property type="entry name" value="SGNH_hydro_sf"/>
</dbReference>
<dbReference type="EMBL" id="HBGO01011769">
    <property type="protein sequence ID" value="CAD9332370.1"/>
    <property type="molecule type" value="Transcribed_RNA"/>
</dbReference>
<feature type="region of interest" description="Disordered" evidence="1">
    <location>
        <begin position="48"/>
        <end position="80"/>
    </location>
</feature>
<dbReference type="PANTHER" id="PTHR34407">
    <property type="entry name" value="EXPRESSED PROTEIN"/>
    <property type="match status" value="1"/>
</dbReference>
<feature type="compositionally biased region" description="Basic and acidic residues" evidence="1">
    <location>
        <begin position="515"/>
        <end position="534"/>
    </location>
</feature>
<gene>
    <name evidence="2" type="ORF">OSIN01602_LOCUS6586</name>
</gene>
<protein>
    <submittedName>
        <fullName evidence="2">Uncharacterized protein</fullName>
    </submittedName>
</protein>
<feature type="region of interest" description="Disordered" evidence="1">
    <location>
        <begin position="474"/>
        <end position="542"/>
    </location>
</feature>
<sequence length="710" mass="78609">MMRQRVIPVFVFALGVRLYATFVVTNHVNQTSPATLSDLQLENVARTKMSARTERQEDERSSNRAAARNEQQQGDDDDEYEYKNRACEILGGRSAPMALWTTFVDKIFAASRHPTLDPNFVLHDATAHVLKLLTPRLPLAQRSVPRDWRHIGSLMDKVGRRVEYLNRRSAGGIVERDGNKNNASVVDEDEPPPPVRILVLGGSVTMGFNCWTGIRKYTNYNCAWPARLENLVNRLVSGGDGGDGGDGKLVEVYNAAVGSTNTATGTALVEFDLLPPEARNPDVVINAYSTNDMHILSVEQARSKNMTLRDATFEAAQEFARAVLGRCSNGGRRSSLSSSRSPSSSSPSPPSLPPLLLWLDDYLGNEQREILATTELSQSVQVLANYYGFGFVSYADAVRDLVYGTSTEVMFSPAGWYRENRRGMFREIHPGATMHIAASYAVAYYLLNLGTTYCSLESWDPVHLDSTTNYTTSLDSIPTNGSHGTIKGLPALLNPDGFQGRPKPRPTGLPPPLDSRTDLENVSKDWKRQSDERPGCTVTPDGKPKCPFSWVSGISQDVQWNTEPQDVFRRHFASHVVPEEPSGWGLIDDRTNKRQAKKFGFVPTLGETGVPDAVMTMKFAFDDQEIRILTVFYLKSYGDKWTNSSAQMKVVGDDGDTTLGTRSLTGFHDKRTSEMYTDRIDLSSPTRNLTVTFEHTGGTTFKLMGIAVCS</sequence>
<evidence type="ECO:0000313" key="2">
    <source>
        <dbReference type="EMBL" id="CAD9332370.1"/>
    </source>
</evidence>